<evidence type="ECO:0000313" key="2">
    <source>
        <dbReference type="Proteomes" id="UP001145114"/>
    </source>
</evidence>
<reference evidence="1" key="1">
    <citation type="submission" date="2022-06" db="EMBL/GenBank/DDBJ databases">
        <title>Phylogenomic reconstructions and comparative analyses of Kickxellomycotina fungi.</title>
        <authorList>
            <person name="Reynolds N.K."/>
            <person name="Stajich J.E."/>
            <person name="Barry K."/>
            <person name="Grigoriev I.V."/>
            <person name="Crous P."/>
            <person name="Smith M.E."/>
        </authorList>
    </citation>
    <scope>NUCLEOTIDE SEQUENCE</scope>
    <source>
        <strain evidence="1">RSA 2271</strain>
    </source>
</reference>
<dbReference type="EMBL" id="JAMZIH010010181">
    <property type="protein sequence ID" value="KAJ1669108.1"/>
    <property type="molecule type" value="Genomic_DNA"/>
</dbReference>
<organism evidence="1 2">
    <name type="scientific">Spiromyces aspiralis</name>
    <dbReference type="NCBI Taxonomy" id="68401"/>
    <lineage>
        <taxon>Eukaryota</taxon>
        <taxon>Fungi</taxon>
        <taxon>Fungi incertae sedis</taxon>
        <taxon>Zoopagomycota</taxon>
        <taxon>Kickxellomycotina</taxon>
        <taxon>Kickxellomycetes</taxon>
        <taxon>Kickxellales</taxon>
        <taxon>Kickxellaceae</taxon>
        <taxon>Spiromyces</taxon>
    </lineage>
</organism>
<dbReference type="Proteomes" id="UP001145114">
    <property type="component" value="Unassembled WGS sequence"/>
</dbReference>
<feature type="non-terminal residue" evidence="1">
    <location>
        <position position="132"/>
    </location>
</feature>
<keyword evidence="2" id="KW-1185">Reference proteome</keyword>
<proteinExistence type="predicted"/>
<sequence length="132" mass="15400">QALRHQRSRYPPVRRAGLARYLLRLLLPGRPLCHVQASALDEHQASVGRLPRRPRRHDALDEVVLPHPNGLLVPTDLCSQHRAASKRLRRHVYPPYRHLLASHSILHHVLHTYRQHRPHYHGLCRYLAVPVQ</sequence>
<feature type="non-terminal residue" evidence="1">
    <location>
        <position position="1"/>
    </location>
</feature>
<comment type="caution">
    <text evidence="1">The sequence shown here is derived from an EMBL/GenBank/DDBJ whole genome shotgun (WGS) entry which is preliminary data.</text>
</comment>
<gene>
    <name evidence="1" type="ORF">EV182_008913</name>
</gene>
<name>A0ACC1HB64_9FUNG</name>
<protein>
    <submittedName>
        <fullName evidence="1">Uncharacterized protein</fullName>
    </submittedName>
</protein>
<accession>A0ACC1HB64</accession>
<evidence type="ECO:0000313" key="1">
    <source>
        <dbReference type="EMBL" id="KAJ1669108.1"/>
    </source>
</evidence>